<dbReference type="AlphaFoldDB" id="A0AA35ZWR7"/>
<keyword evidence="2" id="KW-1185">Reference proteome</keyword>
<proteinExistence type="predicted"/>
<protein>
    <submittedName>
        <fullName evidence="1">Uncharacterized protein</fullName>
    </submittedName>
</protein>
<dbReference type="EMBL" id="OX465084">
    <property type="protein sequence ID" value="CAI9300231.1"/>
    <property type="molecule type" value="Genomic_DNA"/>
</dbReference>
<organism evidence="1 2">
    <name type="scientific">Lactuca saligna</name>
    <name type="common">Willowleaf lettuce</name>
    <dbReference type="NCBI Taxonomy" id="75948"/>
    <lineage>
        <taxon>Eukaryota</taxon>
        <taxon>Viridiplantae</taxon>
        <taxon>Streptophyta</taxon>
        <taxon>Embryophyta</taxon>
        <taxon>Tracheophyta</taxon>
        <taxon>Spermatophyta</taxon>
        <taxon>Magnoliopsida</taxon>
        <taxon>eudicotyledons</taxon>
        <taxon>Gunneridae</taxon>
        <taxon>Pentapetalae</taxon>
        <taxon>asterids</taxon>
        <taxon>campanulids</taxon>
        <taxon>Asterales</taxon>
        <taxon>Asteraceae</taxon>
        <taxon>Cichorioideae</taxon>
        <taxon>Cichorieae</taxon>
        <taxon>Lactucinae</taxon>
        <taxon>Lactuca</taxon>
    </lineage>
</organism>
<dbReference type="Proteomes" id="UP001177003">
    <property type="component" value="Chromosome 8"/>
</dbReference>
<reference evidence="1" key="1">
    <citation type="submission" date="2023-04" db="EMBL/GenBank/DDBJ databases">
        <authorList>
            <person name="Vijverberg K."/>
            <person name="Xiong W."/>
            <person name="Schranz E."/>
        </authorList>
    </citation>
    <scope>NUCLEOTIDE SEQUENCE</scope>
</reference>
<gene>
    <name evidence="1" type="ORF">LSALG_LOCUS38883</name>
</gene>
<evidence type="ECO:0000313" key="2">
    <source>
        <dbReference type="Proteomes" id="UP001177003"/>
    </source>
</evidence>
<accession>A0AA35ZWR7</accession>
<name>A0AA35ZWR7_LACSI</name>
<evidence type="ECO:0000313" key="1">
    <source>
        <dbReference type="EMBL" id="CAI9300231.1"/>
    </source>
</evidence>
<sequence>MNVDLDPFETVQETQFFSQLQPYFQSQPRRLLDESTDSFDKGYVEDLIQELYQELEVEPQAQKNGKGRARCTGWTDDEERWRATNRSAMEFNDINMNAVRTPQSGATKVNVMAKVQKIYKAKVGKAFANESFWRVVNDGFYT</sequence>